<gene>
    <name evidence="2" type="ORF">IAC07_03140</name>
</gene>
<dbReference type="Proteomes" id="UP000771749">
    <property type="component" value="Unassembled WGS sequence"/>
</dbReference>
<evidence type="ECO:0008006" key="4">
    <source>
        <dbReference type="Google" id="ProtNLM"/>
    </source>
</evidence>
<sequence>METGRDIQEIPAAGNTAGEGKRRSRMHAVLAFIKDSIGAIFQGKFLLRMKFDRYFIHIIYLFFLAVVCIWMKLHIEQTMVRLEVSRQAAEDYRIYLRQKTSELAELGKLSAVQDMLIRSGSFLTVPDKPADRLTGRRTTE</sequence>
<dbReference type="InterPro" id="IPR045755">
    <property type="entry name" value="FtsL-like"/>
</dbReference>
<feature type="transmembrane region" description="Helical" evidence="1">
    <location>
        <begin position="54"/>
        <end position="73"/>
    </location>
</feature>
<dbReference type="EMBL" id="JADIMJ010000047">
    <property type="protein sequence ID" value="MBO8453704.1"/>
    <property type="molecule type" value="Genomic_DNA"/>
</dbReference>
<dbReference type="AlphaFoldDB" id="A0A940DMN1"/>
<proteinExistence type="predicted"/>
<comment type="caution">
    <text evidence="2">The sequence shown here is derived from an EMBL/GenBank/DDBJ whole genome shotgun (WGS) entry which is preliminary data.</text>
</comment>
<reference evidence="2" key="2">
    <citation type="journal article" date="2021" name="PeerJ">
        <title>Extensive microbial diversity within the chicken gut microbiome revealed by metagenomics and culture.</title>
        <authorList>
            <person name="Gilroy R."/>
            <person name="Ravi A."/>
            <person name="Getino M."/>
            <person name="Pursley I."/>
            <person name="Horton D.L."/>
            <person name="Alikhan N.F."/>
            <person name="Baker D."/>
            <person name="Gharbi K."/>
            <person name="Hall N."/>
            <person name="Watson M."/>
            <person name="Adriaenssens E.M."/>
            <person name="Foster-Nyarko E."/>
            <person name="Jarju S."/>
            <person name="Secka A."/>
            <person name="Antonio M."/>
            <person name="Oren A."/>
            <person name="Chaudhuri R.R."/>
            <person name="La Ragione R."/>
            <person name="Hildebrand F."/>
            <person name="Pallen M.J."/>
        </authorList>
    </citation>
    <scope>NUCLEOTIDE SEQUENCE</scope>
    <source>
        <strain evidence="2">F1-3629</strain>
    </source>
</reference>
<evidence type="ECO:0000313" key="3">
    <source>
        <dbReference type="Proteomes" id="UP000771749"/>
    </source>
</evidence>
<protein>
    <recommendedName>
        <fullName evidence="4">Cell division protein FtsL</fullName>
    </recommendedName>
</protein>
<evidence type="ECO:0000256" key="1">
    <source>
        <dbReference type="SAM" id="Phobius"/>
    </source>
</evidence>
<keyword evidence="1" id="KW-1133">Transmembrane helix</keyword>
<keyword evidence="1" id="KW-0472">Membrane</keyword>
<keyword evidence="1" id="KW-0812">Transmembrane</keyword>
<accession>A0A940DMN1</accession>
<evidence type="ECO:0000313" key="2">
    <source>
        <dbReference type="EMBL" id="MBO8453704.1"/>
    </source>
</evidence>
<reference evidence="2" key="1">
    <citation type="submission" date="2020-10" db="EMBL/GenBank/DDBJ databases">
        <authorList>
            <person name="Gilroy R."/>
        </authorList>
    </citation>
    <scope>NUCLEOTIDE SEQUENCE</scope>
    <source>
        <strain evidence="2">F1-3629</strain>
    </source>
</reference>
<dbReference type="Pfam" id="PF19579">
    <property type="entry name" value="FtsL_2"/>
    <property type="match status" value="1"/>
</dbReference>
<organism evidence="2 3">
    <name type="scientific">Candidatus Cryptobacteroides gallistercoris</name>
    <dbReference type="NCBI Taxonomy" id="2840765"/>
    <lineage>
        <taxon>Bacteria</taxon>
        <taxon>Pseudomonadati</taxon>
        <taxon>Bacteroidota</taxon>
        <taxon>Bacteroidia</taxon>
        <taxon>Bacteroidales</taxon>
        <taxon>Candidatus Cryptobacteroides</taxon>
    </lineage>
</organism>
<name>A0A940DMN1_9BACT</name>